<keyword evidence="3" id="KW-1185">Reference proteome</keyword>
<keyword evidence="1" id="KW-0812">Transmembrane</keyword>
<organism evidence="2 3">
    <name type="scientific">Paracoccus alkanivorans</name>
    <dbReference type="NCBI Taxonomy" id="2116655"/>
    <lineage>
        <taxon>Bacteria</taxon>
        <taxon>Pseudomonadati</taxon>
        <taxon>Pseudomonadota</taxon>
        <taxon>Alphaproteobacteria</taxon>
        <taxon>Rhodobacterales</taxon>
        <taxon>Paracoccaceae</taxon>
        <taxon>Paracoccus</taxon>
    </lineage>
</organism>
<accession>A0A3M0MI36</accession>
<feature type="transmembrane region" description="Helical" evidence="1">
    <location>
        <begin position="132"/>
        <end position="153"/>
    </location>
</feature>
<feature type="transmembrane region" description="Helical" evidence="1">
    <location>
        <begin position="15"/>
        <end position="36"/>
    </location>
</feature>
<feature type="transmembrane region" description="Helical" evidence="1">
    <location>
        <begin position="103"/>
        <end position="126"/>
    </location>
</feature>
<dbReference type="EMBL" id="QOKZ01000001">
    <property type="protein sequence ID" value="RMC37396.1"/>
    <property type="molecule type" value="Genomic_DNA"/>
</dbReference>
<feature type="transmembrane region" description="Helical" evidence="1">
    <location>
        <begin position="56"/>
        <end position="82"/>
    </location>
</feature>
<keyword evidence="1" id="KW-0472">Membrane</keyword>
<dbReference type="RefSeq" id="WP_122110484.1">
    <property type="nucleotide sequence ID" value="NZ_QOKZ01000001.1"/>
</dbReference>
<sequence length="424" mass="46376">MSRWRWFLLQYMRKLWVRATLIGVLGIAGAGLAALADRIVPPHLVFEIGVDAIDSLLSIIASSMLAVTTFSLSVMTAAFWTASANITPRATRLLAEDRLTQNVLSVFVGSFLFSIVGLVVLKAGAYSAQGRVVLFTITVAVLAMIVMSLMRWIDHLTRFGRVGETLERLEEATRSAFEARLKEPCFGGRPLINTENGLPSDTMAVTSPETGYVTHFSMEELACAVADSGGKVYLAVMPGRFVYRDTVLAWVHFRTPPGADTDRSAVSAAVRDAFTLETYRSFDEDPGYGISVLGEIAQRALSPAVNDPGTAIDVIGRMARLLTLWAEGARSRPDDEIAYPDIYVPPLETAELFAGAFEAIARDGAKMIEVQLKLRETLRSLGRLGDESFRSAARHQAELALKRAGAALVLDEEMRRLEMIRIGD</sequence>
<dbReference type="Proteomes" id="UP000273516">
    <property type="component" value="Unassembled WGS sequence"/>
</dbReference>
<dbReference type="OrthoDB" id="2955631at2"/>
<keyword evidence="1" id="KW-1133">Transmembrane helix</keyword>
<evidence type="ECO:0000313" key="3">
    <source>
        <dbReference type="Proteomes" id="UP000273516"/>
    </source>
</evidence>
<gene>
    <name evidence="2" type="ORF">C9E81_01165</name>
</gene>
<proteinExistence type="predicted"/>
<reference evidence="2 3" key="1">
    <citation type="submission" date="2018-07" db="EMBL/GenBank/DDBJ databases">
        <authorList>
            <person name="Zhang Y."/>
            <person name="Wang L."/>
            <person name="Ma S."/>
        </authorList>
    </citation>
    <scope>NUCLEOTIDE SEQUENCE [LARGE SCALE GENOMIC DNA]</scope>
    <source>
        <strain evidence="2 3">4-2</strain>
    </source>
</reference>
<evidence type="ECO:0000256" key="1">
    <source>
        <dbReference type="SAM" id="Phobius"/>
    </source>
</evidence>
<evidence type="ECO:0000313" key="2">
    <source>
        <dbReference type="EMBL" id="RMC37396.1"/>
    </source>
</evidence>
<comment type="caution">
    <text evidence="2">The sequence shown here is derived from an EMBL/GenBank/DDBJ whole genome shotgun (WGS) entry which is preliminary data.</text>
</comment>
<dbReference type="Pfam" id="PF10011">
    <property type="entry name" value="DUF2254"/>
    <property type="match status" value="1"/>
</dbReference>
<name>A0A3M0MI36_9RHOB</name>
<dbReference type="InterPro" id="IPR018723">
    <property type="entry name" value="DUF2254_membrane"/>
</dbReference>
<protein>
    <submittedName>
        <fullName evidence="2">DUF2254 domain-containing protein</fullName>
    </submittedName>
</protein>
<dbReference type="AlphaFoldDB" id="A0A3M0MI36"/>